<comment type="caution">
    <text evidence="4">The sequence shown here is derived from an EMBL/GenBank/DDBJ whole genome shotgun (WGS) entry which is preliminary data.</text>
</comment>
<proteinExistence type="predicted"/>
<feature type="region of interest" description="Disordered" evidence="2">
    <location>
        <begin position="1"/>
        <end position="53"/>
    </location>
</feature>
<feature type="coiled-coil region" evidence="1">
    <location>
        <begin position="452"/>
        <end position="486"/>
    </location>
</feature>
<evidence type="ECO:0000256" key="2">
    <source>
        <dbReference type="SAM" id="MobiDB-lite"/>
    </source>
</evidence>
<feature type="coiled-coil region" evidence="1">
    <location>
        <begin position="249"/>
        <end position="288"/>
    </location>
</feature>
<dbReference type="SUPFAM" id="SSF49879">
    <property type="entry name" value="SMAD/FHA domain"/>
    <property type="match status" value="1"/>
</dbReference>
<evidence type="ECO:0000259" key="3">
    <source>
        <dbReference type="PROSITE" id="PS50006"/>
    </source>
</evidence>
<dbReference type="FunFam" id="2.60.200.20:FF:000054">
    <property type="entry name" value="Putative coiled-coil proteincoiled-coil protein"/>
    <property type="match status" value="1"/>
</dbReference>
<dbReference type="InterPro" id="IPR000253">
    <property type="entry name" value="FHA_dom"/>
</dbReference>
<protein>
    <recommendedName>
        <fullName evidence="3">FHA domain-containing protein</fullName>
    </recommendedName>
</protein>
<dbReference type="Proteomes" id="UP001497497">
    <property type="component" value="Unassembled WGS sequence"/>
</dbReference>
<dbReference type="CDD" id="cd19856">
    <property type="entry name" value="DSRM_Kanadaptin"/>
    <property type="match status" value="1"/>
</dbReference>
<feature type="compositionally biased region" description="Acidic residues" evidence="2">
    <location>
        <begin position="586"/>
        <end position="595"/>
    </location>
</feature>
<keyword evidence="1" id="KW-0175">Coiled coil</keyword>
<dbReference type="CDD" id="cd22677">
    <property type="entry name" value="FHA_Kanadaptin"/>
    <property type="match status" value="1"/>
</dbReference>
<feature type="compositionally biased region" description="Polar residues" evidence="2">
    <location>
        <begin position="673"/>
        <end position="700"/>
    </location>
</feature>
<dbReference type="Pfam" id="PF00498">
    <property type="entry name" value="FHA"/>
    <property type="match status" value="1"/>
</dbReference>
<feature type="compositionally biased region" description="Polar residues" evidence="2">
    <location>
        <begin position="15"/>
        <end position="24"/>
    </location>
</feature>
<dbReference type="PROSITE" id="PS50006">
    <property type="entry name" value="FHA_DOMAIN"/>
    <property type="match status" value="1"/>
</dbReference>
<name>A0AAV2HTU7_LYMST</name>
<keyword evidence="5" id="KW-1185">Reference proteome</keyword>
<dbReference type="EMBL" id="CAXITT010000243">
    <property type="protein sequence ID" value="CAL1536937.1"/>
    <property type="molecule type" value="Genomic_DNA"/>
</dbReference>
<evidence type="ECO:0000313" key="5">
    <source>
        <dbReference type="Proteomes" id="UP001497497"/>
    </source>
</evidence>
<feature type="domain" description="FHA" evidence="3">
    <location>
        <begin position="153"/>
        <end position="209"/>
    </location>
</feature>
<dbReference type="InterPro" id="IPR008984">
    <property type="entry name" value="SMAD_FHA_dom_sf"/>
</dbReference>
<accession>A0AAV2HTU7</accession>
<dbReference type="InterPro" id="IPR050923">
    <property type="entry name" value="Cell_Proc_Reg/RNA_Proc"/>
</dbReference>
<evidence type="ECO:0000313" key="4">
    <source>
        <dbReference type="EMBL" id="CAL1536937.1"/>
    </source>
</evidence>
<reference evidence="4 5" key="1">
    <citation type="submission" date="2024-04" db="EMBL/GenBank/DDBJ databases">
        <authorList>
            <consortium name="Genoscope - CEA"/>
            <person name="William W."/>
        </authorList>
    </citation>
    <scope>NUCLEOTIDE SEQUENCE [LARGE SCALE GENOMIC DNA]</scope>
</reference>
<feature type="compositionally biased region" description="Polar residues" evidence="2">
    <location>
        <begin position="728"/>
        <end position="744"/>
    </location>
</feature>
<dbReference type="AlphaFoldDB" id="A0AAV2HTU7"/>
<feature type="compositionally biased region" description="Basic and acidic residues" evidence="2">
    <location>
        <begin position="619"/>
        <end position="655"/>
    </location>
</feature>
<organism evidence="4 5">
    <name type="scientific">Lymnaea stagnalis</name>
    <name type="common">Great pond snail</name>
    <name type="synonym">Helix stagnalis</name>
    <dbReference type="NCBI Taxonomy" id="6523"/>
    <lineage>
        <taxon>Eukaryota</taxon>
        <taxon>Metazoa</taxon>
        <taxon>Spiralia</taxon>
        <taxon>Lophotrochozoa</taxon>
        <taxon>Mollusca</taxon>
        <taxon>Gastropoda</taxon>
        <taxon>Heterobranchia</taxon>
        <taxon>Euthyneura</taxon>
        <taxon>Panpulmonata</taxon>
        <taxon>Hygrophila</taxon>
        <taxon>Lymnaeoidea</taxon>
        <taxon>Lymnaeidae</taxon>
        <taxon>Lymnaea</taxon>
    </lineage>
</organism>
<dbReference type="PANTHER" id="PTHR23308">
    <property type="entry name" value="NUCLEAR INHIBITOR OF PROTEIN PHOSPHATASE-1"/>
    <property type="match status" value="1"/>
</dbReference>
<feature type="region of interest" description="Disordered" evidence="2">
    <location>
        <begin position="586"/>
        <end position="744"/>
    </location>
</feature>
<gene>
    <name evidence="4" type="ORF">GSLYS_00010850001</name>
</gene>
<dbReference type="Gene3D" id="2.60.200.20">
    <property type="match status" value="1"/>
</dbReference>
<sequence>MDDTLIKEQPAPVNSVDSDNQLPEAQNDDLNKINTNEINETDGEKDISDGKVSSGNKITTAEREFAVPIPLSFSLSSPKVKKDNNILLKSKSERLGEVPEKCQIKFTENHSSQNPSNYQEPEWSGLSESKYSFDVLKNGSIIDTISLNDKPFYIFGRLPSCDVTLEHPSLSRYHAVVQYRTVATSNCDKGWYIYDLDSTHGTWVNKNKISPKEYHRLKVGYVVKFGGSSRLHILQGPSEDEEEESEMTITEIKAQKMKFQKEAEILQQLEMQEEMQRLEEEKKMLEDKGCGWGMGDDAEEQEEGETAFGSLIAENESLYIDDPKKALKGFYEREGCDLPDYQFTDIALGKHKCRLELPVDGPNGEELVAEALVSGKRKDAVIACALEACRILDRLGLLRSSTHESRKRKQKKWEDDDYYDSDEDTFLDRTGTIEKKRVMRMKKAGKDEPETYDSLLEKYNKIIEQIQNIESKLQKAKADAEALASEEMDELDAYMVSIKAGAMDTKTRMQLKGDLLKLKMEEQKLRKLVNIAKPATLPPLKPHVAPVHTPTADVLSRKLHAQQKQLKKANPIRKPAQIELKPDDYEELEEHEDEEQGKTVNNLSHMETDITKKSLAATLDKRKEMDSSDSVNKRKEMDSSDCGKKRKEQAQKDESVSGPSKIPVKGPVIPALNSPQNEQSQSTIKPSNYRSTSSVLSSLDKQAKKDKVASDQNFDGADPNYAMWLPPTEQSGDGRTSLNDKLGY</sequence>
<dbReference type="SMART" id="SM00240">
    <property type="entry name" value="FHA"/>
    <property type="match status" value="1"/>
</dbReference>
<evidence type="ECO:0000256" key="1">
    <source>
        <dbReference type="SAM" id="Coils"/>
    </source>
</evidence>